<proteinExistence type="predicted"/>
<dbReference type="AlphaFoldDB" id="A0A221W5D8"/>
<reference evidence="1 2" key="1">
    <citation type="submission" date="2017-07" db="EMBL/GenBank/DDBJ databases">
        <title>Complete genome sequence of Actinoalloteichus hoggarensis DSM 45943, type strain of Actinoalloteichus hoggarensis.</title>
        <authorList>
            <person name="Ruckert C."/>
            <person name="Nouioui I."/>
            <person name="Willmese J."/>
            <person name="van Wezel G."/>
            <person name="Klenk H.-P."/>
            <person name="Kalinowski J."/>
            <person name="Zotchev S.B."/>
        </authorList>
    </citation>
    <scope>NUCLEOTIDE SEQUENCE [LARGE SCALE GENOMIC DNA]</scope>
    <source>
        <strain evidence="1 2">DSM 45943</strain>
    </source>
</reference>
<dbReference type="PANTHER" id="PTHR36839:SF1">
    <property type="entry name" value="METALLO-BETA-LACTAMASE FAMILY PROTEIN (AFU_ORTHOLOGUE AFUA_5G12770)"/>
    <property type="match status" value="1"/>
</dbReference>
<gene>
    <name evidence="1" type="ORF">AHOG_17535</name>
</gene>
<evidence type="ECO:0000313" key="1">
    <source>
        <dbReference type="EMBL" id="ASO21132.1"/>
    </source>
</evidence>
<evidence type="ECO:0008006" key="3">
    <source>
        <dbReference type="Google" id="ProtNLM"/>
    </source>
</evidence>
<dbReference type="KEGG" id="ahg:AHOG_17535"/>
<protein>
    <recommendedName>
        <fullName evidence="3">Metallo-beta-lactamase domain-containing protein</fullName>
    </recommendedName>
</protein>
<sequence length="294" mass="31943">MTAGLFTVDPAAPAGQTEPVTIWICATCGVEHPDTEAPPAADCLICADDRQWVPESGQAWTTLDELAAADHRLVHEELEPGLHRLSREPGLGIGQRTYLVRTPRGNLMWDPPNHFDPRTVEKVASLGGVAVIVASHPHMYGSQVSWSEQFGDAPILVHSADRHWVRREASAIREWSGTLEVLPGVTLVTAGGHFPGSAVAHVAAGSEGRGTLLVGDTIMPVLDSGWVTFERSYPNRIPLSPGLVQRIVDRLAPYPFERLYALTGGRIAADAKNAVHRSARRYIDWITGRHDDLG</sequence>
<dbReference type="SUPFAM" id="SSF56281">
    <property type="entry name" value="Metallo-hydrolase/oxidoreductase"/>
    <property type="match status" value="1"/>
</dbReference>
<dbReference type="Gene3D" id="3.60.15.10">
    <property type="entry name" value="Ribonuclease Z/Hydroxyacylglutathione hydrolase-like"/>
    <property type="match status" value="1"/>
</dbReference>
<dbReference type="InterPro" id="IPR036866">
    <property type="entry name" value="RibonucZ/Hydroxyglut_hydro"/>
</dbReference>
<dbReference type="EMBL" id="CP022521">
    <property type="protein sequence ID" value="ASO21132.1"/>
    <property type="molecule type" value="Genomic_DNA"/>
</dbReference>
<dbReference type="Proteomes" id="UP000204221">
    <property type="component" value="Chromosome"/>
</dbReference>
<name>A0A221W5D8_9PSEU</name>
<dbReference type="PANTHER" id="PTHR36839">
    <property type="entry name" value="METALLO-BETA-LACTAMASE FAMILY PROTEIN (AFU_ORTHOLOGUE AFUA_5G12770)"/>
    <property type="match status" value="1"/>
</dbReference>
<organism evidence="1 2">
    <name type="scientific">Actinoalloteichus hoggarensis</name>
    <dbReference type="NCBI Taxonomy" id="1470176"/>
    <lineage>
        <taxon>Bacteria</taxon>
        <taxon>Bacillati</taxon>
        <taxon>Actinomycetota</taxon>
        <taxon>Actinomycetes</taxon>
        <taxon>Pseudonocardiales</taxon>
        <taxon>Pseudonocardiaceae</taxon>
        <taxon>Actinoalloteichus</taxon>
    </lineage>
</organism>
<evidence type="ECO:0000313" key="2">
    <source>
        <dbReference type="Proteomes" id="UP000204221"/>
    </source>
</evidence>
<keyword evidence="2" id="KW-1185">Reference proteome</keyword>
<accession>A0A221W5D8</accession>